<dbReference type="SUPFAM" id="SSF48208">
    <property type="entry name" value="Six-hairpin glycosidases"/>
    <property type="match status" value="1"/>
</dbReference>
<keyword evidence="2" id="KW-0732">Signal</keyword>
<feature type="signal peptide" evidence="2">
    <location>
        <begin position="1"/>
        <end position="23"/>
    </location>
</feature>
<dbReference type="Gene3D" id="1.50.10.20">
    <property type="match status" value="1"/>
</dbReference>
<feature type="region of interest" description="Disordered" evidence="1">
    <location>
        <begin position="28"/>
        <end position="47"/>
    </location>
</feature>
<reference evidence="3 4" key="1">
    <citation type="submission" date="2016-11" db="EMBL/GenBank/DDBJ databases">
        <authorList>
            <person name="Jaros S."/>
            <person name="Januszkiewicz K."/>
            <person name="Wedrychowicz H."/>
        </authorList>
    </citation>
    <scope>NUCLEOTIDE SEQUENCE [LARGE SCALE GENOMIC DNA]</scope>
    <source>
        <strain evidence="3 4">KHT3</strain>
    </source>
</reference>
<accession>A0A1M6U5T5</accession>
<organism evidence="3 4">
    <name type="scientific">Xylanibacter ruminicola</name>
    <name type="common">Prevotella ruminicola</name>
    <dbReference type="NCBI Taxonomy" id="839"/>
    <lineage>
        <taxon>Bacteria</taxon>
        <taxon>Pseudomonadati</taxon>
        <taxon>Bacteroidota</taxon>
        <taxon>Bacteroidia</taxon>
        <taxon>Bacteroidales</taxon>
        <taxon>Prevotellaceae</taxon>
        <taxon>Xylanibacter</taxon>
    </lineage>
</organism>
<evidence type="ECO:0000313" key="3">
    <source>
        <dbReference type="EMBL" id="SHK64533.1"/>
    </source>
</evidence>
<dbReference type="InterPro" id="IPR053169">
    <property type="entry name" value="MUG_Protein"/>
</dbReference>
<dbReference type="PANTHER" id="PTHR47791:SF4">
    <property type="entry name" value="(PUTATIVE SECRETED PROTEIN)-RELATED"/>
    <property type="match status" value="1"/>
</dbReference>
<dbReference type="PROSITE" id="PS51257">
    <property type="entry name" value="PROKAR_LIPOPROTEIN"/>
    <property type="match status" value="1"/>
</dbReference>
<dbReference type="GO" id="GO:0005975">
    <property type="term" value="P:carbohydrate metabolic process"/>
    <property type="evidence" value="ECO:0007669"/>
    <property type="project" value="InterPro"/>
</dbReference>
<evidence type="ECO:0000313" key="4">
    <source>
        <dbReference type="Proteomes" id="UP000184130"/>
    </source>
</evidence>
<gene>
    <name evidence="3" type="ORF">SAMN05216463_10835</name>
</gene>
<dbReference type="EMBL" id="FRBD01000008">
    <property type="protein sequence ID" value="SHK64533.1"/>
    <property type="molecule type" value="Genomic_DNA"/>
</dbReference>
<proteinExistence type="predicted"/>
<evidence type="ECO:0000256" key="1">
    <source>
        <dbReference type="SAM" id="MobiDB-lite"/>
    </source>
</evidence>
<dbReference type="GO" id="GO:0016787">
    <property type="term" value="F:hydrolase activity"/>
    <property type="evidence" value="ECO:0007669"/>
    <property type="project" value="UniProtKB-KW"/>
</dbReference>
<dbReference type="OrthoDB" id="2505409at2"/>
<dbReference type="InterPro" id="IPR005198">
    <property type="entry name" value="Glyco_hydro_76"/>
</dbReference>
<keyword evidence="3" id="KW-0378">Hydrolase</keyword>
<dbReference type="AlphaFoldDB" id="A0A1M6U5T5"/>
<dbReference type="Proteomes" id="UP000184130">
    <property type="component" value="Unassembled WGS sequence"/>
</dbReference>
<dbReference type="Pfam" id="PF03663">
    <property type="entry name" value="Glyco_hydro_76"/>
    <property type="match status" value="1"/>
</dbReference>
<protein>
    <submittedName>
        <fullName evidence="3">Glycosyl hydrolase family 76</fullName>
    </submittedName>
</protein>
<dbReference type="InterPro" id="IPR008928">
    <property type="entry name" value="6-hairpin_glycosidase_sf"/>
</dbReference>
<dbReference type="PANTHER" id="PTHR47791">
    <property type="entry name" value="MEIOTICALLY UP-REGULATED GENE 191 PROTEIN"/>
    <property type="match status" value="1"/>
</dbReference>
<feature type="chain" id="PRO_5012455127" evidence="2">
    <location>
        <begin position="24"/>
        <end position="487"/>
    </location>
</feature>
<name>A0A1M6U5T5_XYLRU</name>
<evidence type="ECO:0000256" key="2">
    <source>
        <dbReference type="SAM" id="SignalP"/>
    </source>
</evidence>
<sequence length="487" mass="54572">MNKKMKKEILTMASLVIAITTTASCGSSNDILPDNPNTPVNPQPIENSDVSIRNLTRATTLFDAAMQHYISGDMKMADMYNPSTDKPSGEADVWPYTAAIEACNSILEGYAVLAKTGKTPEQGSSATYKAQLEKLYDGLEYYAGTFKLTSYTRNNQEWTVYGVHRGGMKGGARVDGDQNVYDDQQWIIRELLRSWKATGEQKYLDKAEYLTAYVLDGWDWCLDDKQNAWGNEVGGITWGPSYCTKHACSNGPFISPLVWLAEYYQGKSDKITYRTIHADGKRQDVTATKADYYLMMAKKIYEWQQYNLRASDGVYLDMVGANNNIRYEVIDGVQYRISNPGTGAGGTKHTYNSGTMVSGGSDLYALTHDSRFLDDTRKLYNDTFSYFPKKNSKGTWDYAYSNFSRWFDDVLMRGWISAGEIGVDTKEGVATFQTNLDYAWEHFLLNKTLPRGLTGGWSNNDAQNDVRALVAFAYASEYGMLVGSALQ</sequence>